<dbReference type="STRING" id="3827.A0A3Q7XWC1"/>
<organism evidence="6 7">
    <name type="scientific">Cicer arietinum</name>
    <name type="common">Chickpea</name>
    <name type="synonym">Garbanzo</name>
    <dbReference type="NCBI Taxonomy" id="3827"/>
    <lineage>
        <taxon>Eukaryota</taxon>
        <taxon>Viridiplantae</taxon>
        <taxon>Streptophyta</taxon>
        <taxon>Embryophyta</taxon>
        <taxon>Tracheophyta</taxon>
        <taxon>Spermatophyta</taxon>
        <taxon>Magnoliopsida</taxon>
        <taxon>eudicotyledons</taxon>
        <taxon>Gunneridae</taxon>
        <taxon>Pentapetalae</taxon>
        <taxon>rosids</taxon>
        <taxon>fabids</taxon>
        <taxon>Fabales</taxon>
        <taxon>Fabaceae</taxon>
        <taxon>Papilionoideae</taxon>
        <taxon>50 kb inversion clade</taxon>
        <taxon>NPAAA clade</taxon>
        <taxon>Hologalegina</taxon>
        <taxon>IRL clade</taxon>
        <taxon>Cicereae</taxon>
        <taxon>Cicer</taxon>
    </lineage>
</organism>
<sequence length="695" mass="80356">MDATQTNKIYVAVGYDVLDGFQTLDWALKKWNSHPNISIIILHVKYNPSKDHVYTLLGKLPAKGACEEKLDCIRKYEQNIINKLLSKYIALCDKIPAETFEVERFDEPMQNLTLDLILGLGITKLVMGFSFMRPSIKSKDAMNGLFYVHQHKPDFCELFIICGGKQVSPRVKNGEITMEDDNGVKVAKMRDKMSFKDWLERMISDKTIDSNHKNSSRSPISSTYLEAHLEQNYIQEIENYLHELVSLNFEEGSFGQDNHDSFVTPIEPYFQKLQISDNKSAAEKFEILTDKLNEAYNTIQVKRKEEKDNLEKHAKAEWAIYICNRREEEVEYLKSEELTRKDELKKEVNAENEKINKIRMSVEESKQRLHSLKELQLELQNKLHVSKLKFSEFETKLEKVNAARNEMLMKIEELSRQRDIMNKWIMFIKEKNVTKISTKVIENECGLREYTKEDIILATHNFSEHLRLKSCENWSNVFRGYIDHSNAAIKMLDSTLGLSQQDFQAKLRSLGSIWHPHLVAVLGFCSEPKCLVLEYMHNGSLEDILLCKTRIRPISWQDRIRIAIEVCSGMGFLNAFKPRPIIHCHPSPSNILLDYNFVAKIKGFGLHGCNKECDVGLDMKAIGVLLLHLLTGRGNLVKVDKEAIFDEIGEEWPLDVAREVLGLAMRCMTMNCESNLEMSITRVMEELNEIKKKGW</sequence>
<dbReference type="GO" id="GO:0005524">
    <property type="term" value="F:ATP binding"/>
    <property type="evidence" value="ECO:0007669"/>
    <property type="project" value="InterPro"/>
</dbReference>
<dbReference type="EC" id="2.3.2.27" evidence="2"/>
<dbReference type="InterPro" id="IPR001245">
    <property type="entry name" value="Ser-Thr/Tyr_kinase_cat_dom"/>
</dbReference>
<comment type="catalytic activity">
    <reaction evidence="1">
        <text>S-ubiquitinyl-[E2 ubiquitin-conjugating enzyme]-L-cysteine + [acceptor protein]-L-lysine = [E2 ubiquitin-conjugating enzyme]-L-cysteine + N(6)-ubiquitinyl-[acceptor protein]-L-lysine.</text>
        <dbReference type="EC" id="2.3.2.27"/>
    </reaction>
</comment>
<dbReference type="AlphaFoldDB" id="A0A3Q7XWC1"/>
<reference evidence="6" key="1">
    <citation type="journal article" date="2013" name="Nat. Biotechnol.">
        <title>Draft genome sequence of chickpea (Cicer arietinum) provides a resource for trait improvement.</title>
        <authorList>
            <person name="Varshney R.K."/>
            <person name="Song C."/>
            <person name="Saxena R.K."/>
            <person name="Azam S."/>
            <person name="Yu S."/>
            <person name="Sharpe A.G."/>
            <person name="Cannon S."/>
            <person name="Baek J."/>
            <person name="Rosen B.D."/>
            <person name="Tar'an B."/>
            <person name="Millan T."/>
            <person name="Zhang X."/>
            <person name="Ramsay L.D."/>
            <person name="Iwata A."/>
            <person name="Wang Y."/>
            <person name="Nelson W."/>
            <person name="Farmer A.D."/>
            <person name="Gaur P.M."/>
            <person name="Soderlund C."/>
            <person name="Penmetsa R.V."/>
            <person name="Xu C."/>
            <person name="Bharti A.K."/>
            <person name="He W."/>
            <person name="Winter P."/>
            <person name="Zhao S."/>
            <person name="Hane J.K."/>
            <person name="Carrasquilla-Garcia N."/>
            <person name="Condie J.A."/>
            <person name="Upadhyaya H.D."/>
            <person name="Luo M.C."/>
            <person name="Thudi M."/>
            <person name="Gowda C.L."/>
            <person name="Singh N.P."/>
            <person name="Lichtenzveig J."/>
            <person name="Gali K.K."/>
            <person name="Rubio J."/>
            <person name="Nadarajan N."/>
            <person name="Dolezel J."/>
            <person name="Bansal K.C."/>
            <person name="Xu X."/>
            <person name="Edwards D."/>
            <person name="Zhang G."/>
            <person name="Kahl G."/>
            <person name="Gil J."/>
            <person name="Singh K.B."/>
            <person name="Datta S.K."/>
            <person name="Jackson S.A."/>
            <person name="Wang J."/>
            <person name="Cook D.R."/>
        </authorList>
    </citation>
    <scope>NUCLEOTIDE SEQUENCE [LARGE SCALE GENOMIC DNA]</scope>
    <source>
        <strain evidence="6">cv. CDC Frontier</strain>
    </source>
</reference>
<dbReference type="Proteomes" id="UP000087171">
    <property type="component" value="Chromosome Ca7"/>
</dbReference>
<dbReference type="RefSeq" id="XP_027192823.1">
    <property type="nucleotide sequence ID" value="XM_027337022.1"/>
</dbReference>
<dbReference type="InterPro" id="IPR051348">
    <property type="entry name" value="U-box_ubiquitin_ligases"/>
</dbReference>
<dbReference type="PROSITE" id="PS50011">
    <property type="entry name" value="PROTEIN_KINASE_DOM"/>
    <property type="match status" value="1"/>
</dbReference>
<dbReference type="PANTHER" id="PTHR45647">
    <property type="entry name" value="OS02G0152300 PROTEIN"/>
    <property type="match status" value="1"/>
</dbReference>
<dbReference type="PaxDb" id="3827-XP_004509787.1"/>
<proteinExistence type="predicted"/>
<keyword evidence="4" id="KW-0175">Coiled coil</keyword>
<dbReference type="Pfam" id="PF07714">
    <property type="entry name" value="PK_Tyr_Ser-Thr"/>
    <property type="match status" value="1"/>
</dbReference>
<dbReference type="InterPro" id="IPR000719">
    <property type="entry name" value="Prot_kinase_dom"/>
</dbReference>
<evidence type="ECO:0000313" key="6">
    <source>
        <dbReference type="Proteomes" id="UP000087171"/>
    </source>
</evidence>
<protein>
    <recommendedName>
        <fullName evidence="2">RING-type E3 ubiquitin transferase</fullName>
        <ecNumber evidence="2">2.3.2.27</ecNumber>
    </recommendedName>
</protein>
<dbReference type="GO" id="GO:0004672">
    <property type="term" value="F:protein kinase activity"/>
    <property type="evidence" value="ECO:0007669"/>
    <property type="project" value="InterPro"/>
</dbReference>
<evidence type="ECO:0000256" key="3">
    <source>
        <dbReference type="ARBA" id="ARBA00022786"/>
    </source>
</evidence>
<dbReference type="PANTHER" id="PTHR45647:SF34">
    <property type="entry name" value="U-BOX KINASE FAMILY PROTEIN"/>
    <property type="match status" value="1"/>
</dbReference>
<dbReference type="Gene3D" id="3.30.200.20">
    <property type="entry name" value="Phosphorylase Kinase, domain 1"/>
    <property type="match status" value="1"/>
</dbReference>
<evidence type="ECO:0000256" key="2">
    <source>
        <dbReference type="ARBA" id="ARBA00012483"/>
    </source>
</evidence>
<dbReference type="Gene3D" id="1.10.510.10">
    <property type="entry name" value="Transferase(Phosphotransferase) domain 1"/>
    <property type="match status" value="1"/>
</dbReference>
<keyword evidence="6" id="KW-1185">Reference proteome</keyword>
<name>A0A3Q7XWC1_CICAR</name>
<feature type="coiled-coil region" evidence="4">
    <location>
        <begin position="334"/>
        <end position="417"/>
    </location>
</feature>
<evidence type="ECO:0000256" key="1">
    <source>
        <dbReference type="ARBA" id="ARBA00000900"/>
    </source>
</evidence>
<dbReference type="InterPro" id="IPR011009">
    <property type="entry name" value="Kinase-like_dom_sf"/>
</dbReference>
<evidence type="ECO:0000259" key="5">
    <source>
        <dbReference type="PROSITE" id="PS50011"/>
    </source>
</evidence>
<dbReference type="SUPFAM" id="SSF56112">
    <property type="entry name" value="Protein kinase-like (PK-like)"/>
    <property type="match status" value="1"/>
</dbReference>
<dbReference type="OrthoDB" id="1406861at2759"/>
<feature type="domain" description="Protein kinase" evidence="5">
    <location>
        <begin position="463"/>
        <end position="695"/>
    </location>
</feature>
<dbReference type="GO" id="GO:0061630">
    <property type="term" value="F:ubiquitin protein ligase activity"/>
    <property type="evidence" value="ECO:0007669"/>
    <property type="project" value="UniProtKB-EC"/>
</dbReference>
<evidence type="ECO:0000256" key="4">
    <source>
        <dbReference type="SAM" id="Coils"/>
    </source>
</evidence>
<accession>A0A3Q7XWC1</accession>
<gene>
    <name evidence="7" type="primary">LOC101501543</name>
</gene>
<reference evidence="7" key="2">
    <citation type="submission" date="2025-08" db="UniProtKB">
        <authorList>
            <consortium name="RefSeq"/>
        </authorList>
    </citation>
    <scope>IDENTIFICATION</scope>
    <source>
        <tissue evidence="7">Etiolated seedlings</tissue>
    </source>
</reference>
<keyword evidence="3" id="KW-0833">Ubl conjugation pathway</keyword>
<evidence type="ECO:0000313" key="7">
    <source>
        <dbReference type="RefSeq" id="XP_027192823.1"/>
    </source>
</evidence>